<dbReference type="EMBL" id="VMSJ01000002">
    <property type="protein sequence ID" value="TVT28091.1"/>
    <property type="molecule type" value="Genomic_DNA"/>
</dbReference>
<dbReference type="PANTHER" id="PTHR45528">
    <property type="entry name" value="SENSOR HISTIDINE KINASE CPXA"/>
    <property type="match status" value="1"/>
</dbReference>
<dbReference type="InterPro" id="IPR003661">
    <property type="entry name" value="HisK_dim/P_dom"/>
</dbReference>
<evidence type="ECO:0000259" key="15">
    <source>
        <dbReference type="PROSITE" id="PS50109"/>
    </source>
</evidence>
<dbReference type="CDD" id="cd00075">
    <property type="entry name" value="HATPase"/>
    <property type="match status" value="1"/>
</dbReference>
<evidence type="ECO:0000256" key="13">
    <source>
        <dbReference type="ARBA" id="ARBA00023136"/>
    </source>
</evidence>
<dbReference type="Gene3D" id="3.30.565.10">
    <property type="entry name" value="Histidine kinase-like ATPase, C-terminal domain"/>
    <property type="match status" value="1"/>
</dbReference>
<dbReference type="EC" id="2.7.13.3" evidence="3"/>
<dbReference type="Gene3D" id="1.10.287.130">
    <property type="match status" value="1"/>
</dbReference>
<dbReference type="InterPro" id="IPR036097">
    <property type="entry name" value="HisK_dim/P_sf"/>
</dbReference>
<keyword evidence="17" id="KW-1185">Reference proteome</keyword>
<comment type="subcellular location">
    <subcellularLocation>
        <location evidence="2">Cell membrane</location>
        <topology evidence="2">Multi-pass membrane protein</topology>
    </subcellularLocation>
</comment>
<comment type="caution">
    <text evidence="16">The sequence shown here is derived from an EMBL/GenBank/DDBJ whole genome shotgun (WGS) entry which is preliminary data.</text>
</comment>
<reference evidence="16 17" key="1">
    <citation type="submission" date="2019-07" db="EMBL/GenBank/DDBJ databases">
        <title>Salinicoccus cyprini sp. nov., isolated from gastro-intestinal tract of mirror carp, Cyprinus carpio var. specularis, collected from Gobind Sagar Reservoir, Himachal Pradesh, India.</title>
        <authorList>
            <person name="Talwar C."/>
            <person name="Singh A.K."/>
            <person name="Lal R."/>
            <person name="Negi R.K."/>
        </authorList>
    </citation>
    <scope>NUCLEOTIDE SEQUENCE [LARGE SCALE GENOMIC DNA]</scope>
    <source>
        <strain evidence="16 17">CT19</strain>
    </source>
</reference>
<protein>
    <recommendedName>
        <fullName evidence="3">histidine kinase</fullName>
        <ecNumber evidence="3">2.7.13.3</ecNumber>
    </recommendedName>
</protein>
<evidence type="ECO:0000256" key="6">
    <source>
        <dbReference type="ARBA" id="ARBA00022679"/>
    </source>
</evidence>
<evidence type="ECO:0000313" key="16">
    <source>
        <dbReference type="EMBL" id="TVT28091.1"/>
    </source>
</evidence>
<evidence type="ECO:0000256" key="14">
    <source>
        <dbReference type="SAM" id="Phobius"/>
    </source>
</evidence>
<dbReference type="GO" id="GO:0005886">
    <property type="term" value="C:plasma membrane"/>
    <property type="evidence" value="ECO:0007669"/>
    <property type="project" value="UniProtKB-SubCell"/>
</dbReference>
<dbReference type="InterPro" id="IPR003594">
    <property type="entry name" value="HATPase_dom"/>
</dbReference>
<dbReference type="InterPro" id="IPR050398">
    <property type="entry name" value="HssS/ArlS-like"/>
</dbReference>
<dbReference type="Pfam" id="PF02518">
    <property type="entry name" value="HATPase_c"/>
    <property type="match status" value="1"/>
</dbReference>
<evidence type="ECO:0000256" key="10">
    <source>
        <dbReference type="ARBA" id="ARBA00022840"/>
    </source>
</evidence>
<sequence length="487" mass="56556">MNRRFTLKFIKYIFLFLASSIFLMIIGLILFFYNFNILFYNSMEDIDADYLINGVTGTRGDYAFSENFQNMLEESDMEAYIVDDEGDAIHPENAGNLKQRIFDNLWGTMAMPYKEGEHVILIKETPENLSIQNSHAVDMSKLINSLYLHNHNAYQYYIEDDGLYFTENPLQRDYVHVDEFSERDITLFKRIGIILLVVPALNILITVIMAILLSRRISRPLFFYIDWIEQLARGRLYKPGSEHNHKRGKKLFQELDTSLETLNAQLIDDHLYQNQISYYREKWISQITHDLKSPLTSIYGYSKILAQYPVKTEAYSGLISEKAKYMEQLIDGLNHNFKIETSQMNIDREAFSIVDLLNGIKQTIGYRHMTVTHDLVDSEYYGNRLYLERMFVNLIDNSIEHNRHNPDISIHVRDTEDDLIIDYRDNGHGIGSMDMQAFRGTSSTKKEREGHGIGGSIILDAIDFHNGELSHISKSSGLHFVITLSKK</sequence>
<keyword evidence="6" id="KW-0808">Transferase</keyword>
<gene>
    <name evidence="16" type="ORF">FO441_06665</name>
</gene>
<dbReference type="InterPro" id="IPR036890">
    <property type="entry name" value="HATPase_C_sf"/>
</dbReference>
<keyword evidence="13 14" id="KW-0472">Membrane</keyword>
<evidence type="ECO:0000313" key="17">
    <source>
        <dbReference type="Proteomes" id="UP000315103"/>
    </source>
</evidence>
<evidence type="ECO:0000256" key="5">
    <source>
        <dbReference type="ARBA" id="ARBA00022553"/>
    </source>
</evidence>
<dbReference type="RefSeq" id="WP_145287621.1">
    <property type="nucleotide sequence ID" value="NZ_VMSJ01000002.1"/>
</dbReference>
<keyword evidence="10" id="KW-0067">ATP-binding</keyword>
<keyword evidence="8" id="KW-0547">Nucleotide-binding</keyword>
<proteinExistence type="predicted"/>
<dbReference type="CDD" id="cd00082">
    <property type="entry name" value="HisKA"/>
    <property type="match status" value="1"/>
</dbReference>
<evidence type="ECO:0000256" key="3">
    <source>
        <dbReference type="ARBA" id="ARBA00012438"/>
    </source>
</evidence>
<evidence type="ECO:0000256" key="1">
    <source>
        <dbReference type="ARBA" id="ARBA00000085"/>
    </source>
</evidence>
<dbReference type="AlphaFoldDB" id="A0A558AV00"/>
<evidence type="ECO:0000256" key="12">
    <source>
        <dbReference type="ARBA" id="ARBA00023012"/>
    </source>
</evidence>
<evidence type="ECO:0000256" key="7">
    <source>
        <dbReference type="ARBA" id="ARBA00022692"/>
    </source>
</evidence>
<evidence type="ECO:0000256" key="2">
    <source>
        <dbReference type="ARBA" id="ARBA00004651"/>
    </source>
</evidence>
<keyword evidence="12" id="KW-0902">Two-component regulatory system</keyword>
<keyword evidence="11 14" id="KW-1133">Transmembrane helix</keyword>
<evidence type="ECO:0000256" key="8">
    <source>
        <dbReference type="ARBA" id="ARBA00022741"/>
    </source>
</evidence>
<dbReference type="Pfam" id="PF00512">
    <property type="entry name" value="HisKA"/>
    <property type="match status" value="1"/>
</dbReference>
<dbReference type="SUPFAM" id="SSF47384">
    <property type="entry name" value="Homodimeric domain of signal transducing histidine kinase"/>
    <property type="match status" value="1"/>
</dbReference>
<dbReference type="Proteomes" id="UP000315103">
    <property type="component" value="Unassembled WGS sequence"/>
</dbReference>
<keyword evidence="4" id="KW-1003">Cell membrane</keyword>
<dbReference type="OrthoDB" id="9813151at2"/>
<keyword evidence="7 14" id="KW-0812">Transmembrane</keyword>
<evidence type="ECO:0000256" key="11">
    <source>
        <dbReference type="ARBA" id="ARBA00022989"/>
    </source>
</evidence>
<dbReference type="GO" id="GO:0000155">
    <property type="term" value="F:phosphorelay sensor kinase activity"/>
    <property type="evidence" value="ECO:0007669"/>
    <property type="project" value="InterPro"/>
</dbReference>
<dbReference type="SMART" id="SM00387">
    <property type="entry name" value="HATPase_c"/>
    <property type="match status" value="1"/>
</dbReference>
<dbReference type="SMART" id="SM00388">
    <property type="entry name" value="HisKA"/>
    <property type="match status" value="1"/>
</dbReference>
<evidence type="ECO:0000256" key="4">
    <source>
        <dbReference type="ARBA" id="ARBA00022475"/>
    </source>
</evidence>
<dbReference type="PANTHER" id="PTHR45528:SF1">
    <property type="entry name" value="SENSOR HISTIDINE KINASE CPXA"/>
    <property type="match status" value="1"/>
</dbReference>
<accession>A0A558AV00</accession>
<dbReference type="GO" id="GO:0005524">
    <property type="term" value="F:ATP binding"/>
    <property type="evidence" value="ECO:0007669"/>
    <property type="project" value="UniProtKB-KW"/>
</dbReference>
<dbReference type="InterPro" id="IPR005467">
    <property type="entry name" value="His_kinase_dom"/>
</dbReference>
<feature type="domain" description="Histidine kinase" evidence="15">
    <location>
        <begin position="286"/>
        <end position="487"/>
    </location>
</feature>
<organism evidence="16 17">
    <name type="scientific">Salinicoccus cyprini</name>
    <dbReference type="NCBI Taxonomy" id="2493691"/>
    <lineage>
        <taxon>Bacteria</taxon>
        <taxon>Bacillati</taxon>
        <taxon>Bacillota</taxon>
        <taxon>Bacilli</taxon>
        <taxon>Bacillales</taxon>
        <taxon>Staphylococcaceae</taxon>
        <taxon>Salinicoccus</taxon>
    </lineage>
</organism>
<comment type="catalytic activity">
    <reaction evidence="1">
        <text>ATP + protein L-histidine = ADP + protein N-phospho-L-histidine.</text>
        <dbReference type="EC" id="2.7.13.3"/>
    </reaction>
</comment>
<dbReference type="SUPFAM" id="SSF55874">
    <property type="entry name" value="ATPase domain of HSP90 chaperone/DNA topoisomerase II/histidine kinase"/>
    <property type="match status" value="1"/>
</dbReference>
<evidence type="ECO:0000256" key="9">
    <source>
        <dbReference type="ARBA" id="ARBA00022777"/>
    </source>
</evidence>
<dbReference type="PROSITE" id="PS50109">
    <property type="entry name" value="HIS_KIN"/>
    <property type="match status" value="1"/>
</dbReference>
<keyword evidence="9 16" id="KW-0418">Kinase</keyword>
<feature type="transmembrane region" description="Helical" evidence="14">
    <location>
        <begin position="191"/>
        <end position="213"/>
    </location>
</feature>
<feature type="transmembrane region" description="Helical" evidence="14">
    <location>
        <begin position="12"/>
        <end position="33"/>
    </location>
</feature>
<keyword evidence="5" id="KW-0597">Phosphoprotein</keyword>
<name>A0A558AV00_9STAP</name>